<reference evidence="1" key="1">
    <citation type="journal article" date="2021" name="Front. Plant Sci.">
        <title>Chromosome-Scale Genome Assembly for Chinese Sour Jujube and Insights Into Its Genome Evolution and Domestication Signature.</title>
        <authorList>
            <person name="Shen L.-Y."/>
            <person name="Luo H."/>
            <person name="Wang X.-L."/>
            <person name="Wang X.-M."/>
            <person name="Qiu X.-J."/>
            <person name="Liu H."/>
            <person name="Zhou S.-S."/>
            <person name="Jia K.-H."/>
            <person name="Nie S."/>
            <person name="Bao Y.-T."/>
            <person name="Zhang R.-G."/>
            <person name="Yun Q.-Z."/>
            <person name="Chai Y.-H."/>
            <person name="Lu J.-Y."/>
            <person name="Li Y."/>
            <person name="Zhao S.-W."/>
            <person name="Mao J.-F."/>
            <person name="Jia S.-G."/>
            <person name="Mao Y.-M."/>
        </authorList>
    </citation>
    <scope>NUCLEOTIDE SEQUENCE</scope>
    <source>
        <strain evidence="1">AT0</strain>
        <tissue evidence="1">Leaf</tissue>
    </source>
</reference>
<dbReference type="Proteomes" id="UP000813462">
    <property type="component" value="Unassembled WGS sequence"/>
</dbReference>
<proteinExistence type="predicted"/>
<sequence>MLTIFSASSLALKRSIPSILALNKAAFPGTQTRVVTHGKYKKLDNGIYYKDICTGTGPHPKNDKGDAFTSFYVGGL</sequence>
<evidence type="ECO:0000313" key="2">
    <source>
        <dbReference type="Proteomes" id="UP000813462"/>
    </source>
</evidence>
<protein>
    <submittedName>
        <fullName evidence="1">Uncharacterized protein</fullName>
    </submittedName>
</protein>
<accession>A0A978UVX3</accession>
<evidence type="ECO:0000313" key="1">
    <source>
        <dbReference type="EMBL" id="KAH7519139.1"/>
    </source>
</evidence>
<dbReference type="EMBL" id="JAEACU010000008">
    <property type="protein sequence ID" value="KAH7519139.1"/>
    <property type="molecule type" value="Genomic_DNA"/>
</dbReference>
<name>A0A978UVX3_ZIZJJ</name>
<dbReference type="AlphaFoldDB" id="A0A978UVX3"/>
<comment type="caution">
    <text evidence="1">The sequence shown here is derived from an EMBL/GenBank/DDBJ whole genome shotgun (WGS) entry which is preliminary data.</text>
</comment>
<organism evidence="1 2">
    <name type="scientific">Ziziphus jujuba var. spinosa</name>
    <dbReference type="NCBI Taxonomy" id="714518"/>
    <lineage>
        <taxon>Eukaryota</taxon>
        <taxon>Viridiplantae</taxon>
        <taxon>Streptophyta</taxon>
        <taxon>Embryophyta</taxon>
        <taxon>Tracheophyta</taxon>
        <taxon>Spermatophyta</taxon>
        <taxon>Magnoliopsida</taxon>
        <taxon>eudicotyledons</taxon>
        <taxon>Gunneridae</taxon>
        <taxon>Pentapetalae</taxon>
        <taxon>rosids</taxon>
        <taxon>fabids</taxon>
        <taxon>Rosales</taxon>
        <taxon>Rhamnaceae</taxon>
        <taxon>Paliureae</taxon>
        <taxon>Ziziphus</taxon>
    </lineage>
</organism>
<gene>
    <name evidence="1" type="ORF">FEM48_Zijuj08G0004100</name>
</gene>